<gene>
    <name evidence="2" type="ORF">J6595_14085</name>
</gene>
<evidence type="ECO:0000313" key="3">
    <source>
        <dbReference type="Proteomes" id="UP000678276"/>
    </source>
</evidence>
<dbReference type="InterPro" id="IPR002938">
    <property type="entry name" value="FAD-bd"/>
</dbReference>
<feature type="domain" description="FAD-binding" evidence="1">
    <location>
        <begin position="19"/>
        <end position="354"/>
    </location>
</feature>
<sequence length="388" mass="42926">MEAQDGGRLRHAAQAGGRVLISGASFAGLATAYWMKTLGYDVTVVEIAAGLRKGGTPVDIRGETIGVVRRMGLLDAIRRKALPPRRTEFKNADDITQARIPARPAVLDSPDEEYEIDRDDLLDIMFGAVCADVDILFGTSVLRLQETSDGVSAWFSDGARQDFTLVFGCDGTRSSTRRLVFGNDEDVMHFMGLYSFLKVVDRRLIESNVTQIFSVPGKTVMLNGYDDKTDIAFGFRSDREIPYEHRDIEQQKQLIRDQFEGLGWRIPDLLKEVDAAEDFYFDKLCQIRMPAWSRGRVALVGDAGYCPSPAAGMGGSMAIIGAAALADALERHGDDHVAAFRDYDEGLRPFVEKVQEDAMSFGLTMFAPETEAAIADRDRRLAEMSAER</sequence>
<dbReference type="Gene3D" id="3.30.9.10">
    <property type="entry name" value="D-Amino Acid Oxidase, subunit A, domain 2"/>
    <property type="match status" value="1"/>
</dbReference>
<dbReference type="PANTHER" id="PTHR46865:SF2">
    <property type="entry name" value="MONOOXYGENASE"/>
    <property type="match status" value="1"/>
</dbReference>
<dbReference type="RefSeq" id="WP_209595207.1">
    <property type="nucleotide sequence ID" value="NZ_JAGJCF010000010.1"/>
</dbReference>
<name>A0ABS4BKL9_9HYPH</name>
<dbReference type="SUPFAM" id="SSF51905">
    <property type="entry name" value="FAD/NAD(P)-binding domain"/>
    <property type="match status" value="1"/>
</dbReference>
<evidence type="ECO:0000259" key="1">
    <source>
        <dbReference type="Pfam" id="PF01494"/>
    </source>
</evidence>
<reference evidence="2 3" key="1">
    <citation type="submission" date="2021-04" db="EMBL/GenBank/DDBJ databases">
        <title>Whole genome sequence of Jiella sp. KSK16Y-1.</title>
        <authorList>
            <person name="Tuo L."/>
        </authorList>
    </citation>
    <scope>NUCLEOTIDE SEQUENCE [LARGE SCALE GENOMIC DNA]</scope>
    <source>
        <strain evidence="2 3">KSK16Y-1</strain>
    </source>
</reference>
<dbReference type="InterPro" id="IPR051704">
    <property type="entry name" value="FAD_aromatic-hydroxylase"/>
</dbReference>
<accession>A0ABS4BKL9</accession>
<dbReference type="PANTHER" id="PTHR46865">
    <property type="entry name" value="OXIDOREDUCTASE-RELATED"/>
    <property type="match status" value="1"/>
</dbReference>
<dbReference type="GO" id="GO:0004497">
    <property type="term" value="F:monooxygenase activity"/>
    <property type="evidence" value="ECO:0007669"/>
    <property type="project" value="UniProtKB-KW"/>
</dbReference>
<comment type="caution">
    <text evidence="2">The sequence shown here is derived from an EMBL/GenBank/DDBJ whole genome shotgun (WGS) entry which is preliminary data.</text>
</comment>
<evidence type="ECO:0000313" key="2">
    <source>
        <dbReference type="EMBL" id="MBP0616714.1"/>
    </source>
</evidence>
<proteinExistence type="predicted"/>
<dbReference type="Pfam" id="PF01494">
    <property type="entry name" value="FAD_binding_3"/>
    <property type="match status" value="1"/>
</dbReference>
<dbReference type="Gene3D" id="3.50.50.60">
    <property type="entry name" value="FAD/NAD(P)-binding domain"/>
    <property type="match status" value="1"/>
</dbReference>
<keyword evidence="2" id="KW-0560">Oxidoreductase</keyword>
<dbReference type="EMBL" id="JAGJCF010000010">
    <property type="protein sequence ID" value="MBP0616714.1"/>
    <property type="molecule type" value="Genomic_DNA"/>
</dbReference>
<protein>
    <submittedName>
        <fullName evidence="2">FAD-dependent monooxygenase</fullName>
    </submittedName>
</protein>
<keyword evidence="2" id="KW-0503">Monooxygenase</keyword>
<dbReference type="Proteomes" id="UP000678276">
    <property type="component" value="Unassembled WGS sequence"/>
</dbReference>
<organism evidence="2 3">
    <name type="scientific">Jiella mangrovi</name>
    <dbReference type="NCBI Taxonomy" id="2821407"/>
    <lineage>
        <taxon>Bacteria</taxon>
        <taxon>Pseudomonadati</taxon>
        <taxon>Pseudomonadota</taxon>
        <taxon>Alphaproteobacteria</taxon>
        <taxon>Hyphomicrobiales</taxon>
        <taxon>Aurantimonadaceae</taxon>
        <taxon>Jiella</taxon>
    </lineage>
</organism>
<dbReference type="PRINTS" id="PR00420">
    <property type="entry name" value="RNGMNOXGNASE"/>
</dbReference>
<dbReference type="InterPro" id="IPR036188">
    <property type="entry name" value="FAD/NAD-bd_sf"/>
</dbReference>
<keyword evidence="3" id="KW-1185">Reference proteome</keyword>